<dbReference type="InterPro" id="IPR010997">
    <property type="entry name" value="HRDC-like_sf"/>
</dbReference>
<dbReference type="Gene3D" id="1.10.10.10">
    <property type="entry name" value="Winged helix-like DNA-binding domain superfamily/Winged helix DNA-binding domain"/>
    <property type="match status" value="1"/>
</dbReference>
<protein>
    <recommendedName>
        <fullName evidence="16">DNA helicase RecQ</fullName>
        <ecNumber evidence="16">5.6.2.4</ecNumber>
    </recommendedName>
</protein>
<evidence type="ECO:0000313" key="21">
    <source>
        <dbReference type="Proteomes" id="UP000182089"/>
    </source>
</evidence>
<evidence type="ECO:0000256" key="16">
    <source>
        <dbReference type="NCBIfam" id="TIGR01389"/>
    </source>
</evidence>
<dbReference type="SUPFAM" id="SSF47819">
    <property type="entry name" value="HRDC-like"/>
    <property type="match status" value="1"/>
</dbReference>
<proteinExistence type="inferred from homology"/>
<evidence type="ECO:0000259" key="17">
    <source>
        <dbReference type="PROSITE" id="PS50967"/>
    </source>
</evidence>
<dbReference type="Pfam" id="PF00270">
    <property type="entry name" value="DEAD"/>
    <property type="match status" value="1"/>
</dbReference>
<dbReference type="EC" id="5.6.2.4" evidence="16"/>
<keyword evidence="9" id="KW-0862">Zinc</keyword>
<dbReference type="PROSITE" id="PS51194">
    <property type="entry name" value="HELICASE_CTER"/>
    <property type="match status" value="1"/>
</dbReference>
<evidence type="ECO:0000256" key="8">
    <source>
        <dbReference type="ARBA" id="ARBA00022806"/>
    </source>
</evidence>
<evidence type="ECO:0000259" key="19">
    <source>
        <dbReference type="PROSITE" id="PS51194"/>
    </source>
</evidence>
<dbReference type="SMART" id="SM00341">
    <property type="entry name" value="HRDC"/>
    <property type="match status" value="1"/>
</dbReference>
<dbReference type="SUPFAM" id="SSF52540">
    <property type="entry name" value="P-loop containing nucleoside triphosphate hydrolases"/>
    <property type="match status" value="1"/>
</dbReference>
<keyword evidence="14" id="KW-0413">Isomerase</keyword>
<dbReference type="NCBIfam" id="TIGR00614">
    <property type="entry name" value="recQ_fam"/>
    <property type="match status" value="1"/>
</dbReference>
<dbReference type="Pfam" id="PF00570">
    <property type="entry name" value="HRDC"/>
    <property type="match status" value="1"/>
</dbReference>
<evidence type="ECO:0000256" key="12">
    <source>
        <dbReference type="ARBA" id="ARBA00023172"/>
    </source>
</evidence>
<comment type="catalytic activity">
    <reaction evidence="15">
        <text>Couples ATP hydrolysis with the unwinding of duplex DNA by translocating in the 3'-5' direction.</text>
        <dbReference type="EC" id="5.6.2.4"/>
    </reaction>
</comment>
<keyword evidence="12" id="KW-0233">DNA recombination</keyword>
<evidence type="ECO:0000256" key="6">
    <source>
        <dbReference type="ARBA" id="ARBA00022763"/>
    </source>
</evidence>
<dbReference type="InterPro" id="IPR018982">
    <property type="entry name" value="RQC_domain"/>
</dbReference>
<keyword evidence="13" id="KW-0234">DNA repair</keyword>
<dbReference type="Pfam" id="PF09382">
    <property type="entry name" value="RQC"/>
    <property type="match status" value="1"/>
</dbReference>
<evidence type="ECO:0000256" key="15">
    <source>
        <dbReference type="ARBA" id="ARBA00034617"/>
    </source>
</evidence>
<name>A0ABY1AEL7_9LACO</name>
<dbReference type="EMBL" id="FOCC01000018">
    <property type="protein sequence ID" value="SEM98973.1"/>
    <property type="molecule type" value="Genomic_DNA"/>
</dbReference>
<comment type="cofactor">
    <cofactor evidence="2">
        <name>Zn(2+)</name>
        <dbReference type="ChEBI" id="CHEBI:29105"/>
    </cofactor>
</comment>
<evidence type="ECO:0000256" key="14">
    <source>
        <dbReference type="ARBA" id="ARBA00023235"/>
    </source>
</evidence>
<feature type="domain" description="Helicase C-terminal" evidence="19">
    <location>
        <begin position="213"/>
        <end position="361"/>
    </location>
</feature>
<dbReference type="InterPro" id="IPR014001">
    <property type="entry name" value="Helicase_ATP-bd"/>
</dbReference>
<dbReference type="SMART" id="SM00956">
    <property type="entry name" value="RQC"/>
    <property type="match status" value="1"/>
</dbReference>
<dbReference type="PANTHER" id="PTHR13710:SF105">
    <property type="entry name" value="ATP-DEPENDENT DNA HELICASE Q1"/>
    <property type="match status" value="1"/>
</dbReference>
<dbReference type="Proteomes" id="UP000182089">
    <property type="component" value="Unassembled WGS sequence"/>
</dbReference>
<feature type="domain" description="Helicase ATP-binding" evidence="18">
    <location>
        <begin position="24"/>
        <end position="193"/>
    </location>
</feature>
<keyword evidence="7" id="KW-0378">Hydrolase</keyword>
<evidence type="ECO:0000256" key="1">
    <source>
        <dbReference type="ARBA" id="ARBA00001946"/>
    </source>
</evidence>
<dbReference type="Pfam" id="PF00271">
    <property type="entry name" value="Helicase_C"/>
    <property type="match status" value="1"/>
</dbReference>
<evidence type="ECO:0000256" key="3">
    <source>
        <dbReference type="ARBA" id="ARBA00005446"/>
    </source>
</evidence>
<dbReference type="NCBIfam" id="TIGR01389">
    <property type="entry name" value="recQ"/>
    <property type="match status" value="1"/>
</dbReference>
<dbReference type="InterPro" id="IPR002121">
    <property type="entry name" value="HRDC_dom"/>
</dbReference>
<dbReference type="InterPro" id="IPR004589">
    <property type="entry name" value="DNA_helicase_ATP-dep_RecQ"/>
</dbReference>
<dbReference type="InterPro" id="IPR011545">
    <property type="entry name" value="DEAD/DEAH_box_helicase_dom"/>
</dbReference>
<evidence type="ECO:0000256" key="2">
    <source>
        <dbReference type="ARBA" id="ARBA00001947"/>
    </source>
</evidence>
<evidence type="ECO:0000256" key="7">
    <source>
        <dbReference type="ARBA" id="ARBA00022801"/>
    </source>
</evidence>
<evidence type="ECO:0000256" key="9">
    <source>
        <dbReference type="ARBA" id="ARBA00022833"/>
    </source>
</evidence>
<keyword evidence="10" id="KW-0067">ATP-binding</keyword>
<dbReference type="InterPro" id="IPR032284">
    <property type="entry name" value="RecQ_Zn-bd"/>
</dbReference>
<reference evidence="20 21" key="1">
    <citation type="submission" date="2016-10" db="EMBL/GenBank/DDBJ databases">
        <authorList>
            <person name="Varghese N."/>
            <person name="Submissions S."/>
        </authorList>
    </citation>
    <scope>NUCLEOTIDE SEQUENCE [LARGE SCALE GENOMIC DNA]</scope>
    <source>
        <strain evidence="20 21">WC1T17</strain>
    </source>
</reference>
<dbReference type="InterPro" id="IPR027417">
    <property type="entry name" value="P-loop_NTPase"/>
</dbReference>
<evidence type="ECO:0000313" key="20">
    <source>
        <dbReference type="EMBL" id="SEM98973.1"/>
    </source>
</evidence>
<dbReference type="SUPFAM" id="SSF46785">
    <property type="entry name" value="Winged helix' DNA-binding domain"/>
    <property type="match status" value="1"/>
</dbReference>
<organism evidence="20 21">
    <name type="scientific">Ligilactobacillus ruminis</name>
    <dbReference type="NCBI Taxonomy" id="1623"/>
    <lineage>
        <taxon>Bacteria</taxon>
        <taxon>Bacillati</taxon>
        <taxon>Bacillota</taxon>
        <taxon>Bacilli</taxon>
        <taxon>Lactobacillales</taxon>
        <taxon>Lactobacillaceae</taxon>
        <taxon>Ligilactobacillus</taxon>
    </lineage>
</organism>
<dbReference type="PROSITE" id="PS50967">
    <property type="entry name" value="HRDC"/>
    <property type="match status" value="1"/>
</dbReference>
<comment type="similarity">
    <text evidence="3">Belongs to the helicase family. RecQ subfamily.</text>
</comment>
<dbReference type="Gene3D" id="1.10.150.80">
    <property type="entry name" value="HRDC domain"/>
    <property type="match status" value="1"/>
</dbReference>
<dbReference type="InterPro" id="IPR001650">
    <property type="entry name" value="Helicase_C-like"/>
</dbReference>
<dbReference type="SMART" id="SM00487">
    <property type="entry name" value="DEXDc"/>
    <property type="match status" value="1"/>
</dbReference>
<evidence type="ECO:0000256" key="4">
    <source>
        <dbReference type="ARBA" id="ARBA00022723"/>
    </source>
</evidence>
<evidence type="ECO:0000259" key="18">
    <source>
        <dbReference type="PROSITE" id="PS51192"/>
    </source>
</evidence>
<keyword evidence="8" id="KW-0347">Helicase</keyword>
<keyword evidence="11" id="KW-0238">DNA-binding</keyword>
<evidence type="ECO:0000256" key="11">
    <source>
        <dbReference type="ARBA" id="ARBA00023125"/>
    </source>
</evidence>
<dbReference type="InterPro" id="IPR044876">
    <property type="entry name" value="HRDC_dom_sf"/>
</dbReference>
<evidence type="ECO:0000256" key="5">
    <source>
        <dbReference type="ARBA" id="ARBA00022741"/>
    </source>
</evidence>
<evidence type="ECO:0000256" key="10">
    <source>
        <dbReference type="ARBA" id="ARBA00022840"/>
    </source>
</evidence>
<keyword evidence="4" id="KW-0479">Metal-binding</keyword>
<feature type="domain" description="HRDC" evidence="17">
    <location>
        <begin position="511"/>
        <end position="591"/>
    </location>
</feature>
<comment type="caution">
    <text evidence="20">The sequence shown here is derived from an EMBL/GenBank/DDBJ whole genome shotgun (WGS) entry which is preliminary data.</text>
</comment>
<dbReference type="Pfam" id="PF16124">
    <property type="entry name" value="RecQ_Zn_bind"/>
    <property type="match status" value="1"/>
</dbReference>
<dbReference type="Gene3D" id="3.40.50.300">
    <property type="entry name" value="P-loop containing nucleotide triphosphate hydrolases"/>
    <property type="match status" value="2"/>
</dbReference>
<dbReference type="InterPro" id="IPR036388">
    <property type="entry name" value="WH-like_DNA-bd_sf"/>
</dbReference>
<dbReference type="CDD" id="cd17920">
    <property type="entry name" value="DEXHc_RecQ"/>
    <property type="match status" value="1"/>
</dbReference>
<dbReference type="InterPro" id="IPR036390">
    <property type="entry name" value="WH_DNA-bd_sf"/>
</dbReference>
<dbReference type="InterPro" id="IPR006293">
    <property type="entry name" value="DNA_helicase_ATP-dep_RecQ_bac"/>
</dbReference>
<gene>
    <name evidence="20" type="ORF">SAMN05216431_11824</name>
</gene>
<dbReference type="PROSITE" id="PS51192">
    <property type="entry name" value="HELICASE_ATP_BIND_1"/>
    <property type="match status" value="1"/>
</dbReference>
<keyword evidence="6" id="KW-0227">DNA damage</keyword>
<comment type="cofactor">
    <cofactor evidence="1">
        <name>Mg(2+)</name>
        <dbReference type="ChEBI" id="CHEBI:18420"/>
    </cofactor>
</comment>
<sequence length="591" mass="65834">MDPLAILEKYYGYHAFRPGQEQAITQVLARKNTLALMPTGGGKSLCYQIPALLMPGLTLVISPLISLMKDQVDALKQNGIEAAFINSTLTSGKLSEVYRKLAQGRLKLLYIAPERFDSDFFNRFLAGVKLSLVAIDEAHCISQWGHDFRPQYLKLSAILQNLPQKPTLIALTATATPQVAQDICQRLDIAPSCQVVTGFSRDNLAFKVVKGEDSKTFILNYLQQNQGQAGIIYANTRKQVEALGVFLKKHGQKVRIYHAGLSEAERLQNQEAFLYDQADVMVATNAFGMGIDKSNVRYVIHASVPGSLEAYYQEAGRAGRDGLESEAILLYHDSDLQTQRFFIENSPADEAYKKQEYQKLEAMVRYANSEACLQQVIVQYFGQTCPPCQKCSNCLDQREAKDITIDAQKALSCVVRMRGRFGKKMIAQVLKGSKGQKIISEKLNELTTYGIMSAYKLKEIESLLDYLLASGYLVNDDPKFPKPQLTVNGADVLKGKAKVMRKVSVVTAKKKPKDSKLLLALKALRLKLAQAEKIPPFIIFSDSTLVEMAQAKPQNWDELLAVKGVGEYKLKLYGAKFLAVIQEESQTDEDN</sequence>
<evidence type="ECO:0000256" key="13">
    <source>
        <dbReference type="ARBA" id="ARBA00023204"/>
    </source>
</evidence>
<keyword evidence="5" id="KW-0547">Nucleotide-binding</keyword>
<accession>A0ABY1AEL7</accession>
<dbReference type="PANTHER" id="PTHR13710">
    <property type="entry name" value="DNA HELICASE RECQ FAMILY MEMBER"/>
    <property type="match status" value="1"/>
</dbReference>
<dbReference type="SMART" id="SM00490">
    <property type="entry name" value="HELICc"/>
    <property type="match status" value="1"/>
</dbReference>